<evidence type="ECO:0000313" key="1">
    <source>
        <dbReference type="EMBL" id="SUA31637.1"/>
    </source>
</evidence>
<organism evidence="1 2">
    <name type="scientific">Mycolicibacterium fortuitum</name>
    <name type="common">Mycobacterium fortuitum</name>
    <dbReference type="NCBI Taxonomy" id="1766"/>
    <lineage>
        <taxon>Bacteria</taxon>
        <taxon>Bacillati</taxon>
        <taxon>Actinomycetota</taxon>
        <taxon>Actinomycetes</taxon>
        <taxon>Mycobacteriales</taxon>
        <taxon>Mycobacteriaceae</taxon>
        <taxon>Mycolicibacterium</taxon>
    </lineage>
</organism>
<sequence length="440" mass="47793">MTELAVDDDDATADGDLASDGAAVEVGEPPQLPVYEIHAERIGELETRIDKANRRLARAGSIERFTYTAEPFTREVTSNGGIAQYIPMLRITLSAPTITVPGYTFVAGLTREEGGMVVRTAPGQNLDGWTRPEAHGCDYCGKIRHRSTSFVVRNDATGEIVQIGKSCLRPFLGVAPAGLWTLTLDPEELLPGDDSGHFGGRIPVVYPIRQLLAMAWAVSDSGTKFITATQARDSWKPTSSTGQMALYVWHWEPTGRNADKERPYIDAMRAAAAEVPDDIIDELLAGVQTLDPNQDYGANMAAALAGENVSARSVGLVVSLIAVRNRLLRKDAEAKAHAHAVAASEWIGQPKDKLTDLEVTVQAVLYVDGYSYNSTDTIVVMRTTEGHVLKWKTSGRHTEIEQGANYHLARATVKEHGEYRGIKQTTVIRCKLTPVAEAAA</sequence>
<dbReference type="AlphaFoldDB" id="A0A378WCW7"/>
<proteinExistence type="predicted"/>
<evidence type="ECO:0000313" key="2">
    <source>
        <dbReference type="Proteomes" id="UP000255389"/>
    </source>
</evidence>
<dbReference type="EMBL" id="UGQY01000006">
    <property type="protein sequence ID" value="SUA31637.1"/>
    <property type="molecule type" value="Genomic_DNA"/>
</dbReference>
<accession>A0A378WCW7</accession>
<protein>
    <submittedName>
        <fullName evidence="1">Uncharacterized protein</fullName>
    </submittedName>
</protein>
<dbReference type="Proteomes" id="UP000255389">
    <property type="component" value="Unassembled WGS sequence"/>
</dbReference>
<name>A0A378WCW7_MYCFO</name>
<gene>
    <name evidence="1" type="ORF">NCTC1542_06992</name>
</gene>
<reference evidence="1 2" key="1">
    <citation type="submission" date="2018-06" db="EMBL/GenBank/DDBJ databases">
        <authorList>
            <consortium name="Pathogen Informatics"/>
            <person name="Doyle S."/>
        </authorList>
    </citation>
    <scope>NUCLEOTIDE SEQUENCE [LARGE SCALE GENOMIC DNA]</scope>
    <source>
        <strain evidence="1 2">NCTC1542</strain>
    </source>
</reference>